<evidence type="ECO:0000313" key="3">
    <source>
        <dbReference type="Proteomes" id="UP000618931"/>
    </source>
</evidence>
<dbReference type="InterPro" id="IPR011635">
    <property type="entry name" value="CARDB"/>
</dbReference>
<evidence type="ECO:0000259" key="1">
    <source>
        <dbReference type="PROSITE" id="PS50853"/>
    </source>
</evidence>
<accession>A0ABS0HY19</accession>
<name>A0ABS0HY19_9BACT</name>
<dbReference type="Pfam" id="PF07705">
    <property type="entry name" value="CARDB"/>
    <property type="match status" value="3"/>
</dbReference>
<evidence type="ECO:0000313" key="2">
    <source>
        <dbReference type="EMBL" id="MBF9219603.1"/>
    </source>
</evidence>
<proteinExistence type="predicted"/>
<dbReference type="InterPro" id="IPR003961">
    <property type="entry name" value="FN3_dom"/>
</dbReference>
<dbReference type="InterPro" id="IPR013783">
    <property type="entry name" value="Ig-like_fold"/>
</dbReference>
<gene>
    <name evidence="2" type="ORF">I2H31_00690</name>
</gene>
<feature type="domain" description="Fibronectin type-III" evidence="1">
    <location>
        <begin position="2802"/>
        <end position="2897"/>
    </location>
</feature>
<dbReference type="RefSeq" id="WP_196291072.1">
    <property type="nucleotide sequence ID" value="NZ_JADQDM010000001.1"/>
</dbReference>
<keyword evidence="3" id="KW-1185">Reference proteome</keyword>
<dbReference type="EMBL" id="JADQDM010000001">
    <property type="protein sequence ID" value="MBF9219603.1"/>
    <property type="molecule type" value="Genomic_DNA"/>
</dbReference>
<dbReference type="InterPro" id="IPR036116">
    <property type="entry name" value="FN3_sf"/>
</dbReference>
<organism evidence="2 3">
    <name type="scientific">Hymenobacter ruricola</name>
    <dbReference type="NCBI Taxonomy" id="2791023"/>
    <lineage>
        <taxon>Bacteria</taxon>
        <taxon>Pseudomonadati</taxon>
        <taxon>Bacteroidota</taxon>
        <taxon>Cytophagia</taxon>
        <taxon>Cytophagales</taxon>
        <taxon>Hymenobacteraceae</taxon>
        <taxon>Hymenobacter</taxon>
    </lineage>
</organism>
<dbReference type="SMART" id="SM00089">
    <property type="entry name" value="PKD"/>
    <property type="match status" value="3"/>
</dbReference>
<comment type="caution">
    <text evidence="2">The sequence shown here is derived from an EMBL/GenBank/DDBJ whole genome shotgun (WGS) entry which is preliminary data.</text>
</comment>
<sequence>METDSLLRQWPWLKALLLLGVLLAGRPARAQSLTRLEYFYDTDPGHGQGTPVSFPTAAAAQDFTYTASLAGLAPGFHTLYTRVREQRPAEVNPLGPLGPLGASADAGQPAYWPARAAWSIAHVRPVYVGPVGTGLDNLTYLEYFFDTDPGYRLGHGVALTAPAPGIDQTYMADLSGLAPGFHTMYTRVKNASGAWSISHVQPIYVGPASGGGAASSLTYAEYYLDTDPGYGQGTRVNFATPGPSIDQDFVADLSGVANGIHTLFVRVRNAAGAWSLVNVKPFLRQGSIAGGTRPLITRVRYQVFPESSATPSAPPEYYVLPAPARAADVDVTFPTNVCVSAAGNYVMRVAVLDANGVPAIEYAHPFSVSTPSQLSPNLPPALAGCSGQPLTITSASAGVGGSYQWSLDGSPLPGETSQSLTVTTAGTYSVALTSALGCTGTGSSTVTFAPAPTIALAPVTDVPCGQTSVTLDAGAGYASYAWSPGGQTTQTITASAPGTYSVTVTGASTGTCTATASTTVRMPRADIVQTNATQCPGQSTTLSLAAPVDGTVTWSASDNSVTSSAASITVAPTATTTYTATVSDGSFSCSDAVTINIPPALPLSLPDTTRATCGTASVTLDAGSGGTSYLWSTGATSQTISVSAPGLYSVTVDNGCPKSDQTYVLLPNATIAQSSQSICSGSSITLSLNAPVNGSIVWMPGGQTTPSITVAPTATTTYTATVRDHGQNCSASVTISVDAPLALSLPADSSPACGTASVTLDAGPASSYLWSTGATSRTISVSSPGTYSVTGAHGACTSTASTQVFMPYASIAGGAIQHVCAGQPLTLSLAAPVNGTVLWSTGATGNSITVTPSADASYSVTVSAGGHDCSATVSVVVDLLPVVTLAAQAAVCASADTYTLTGGLPAGGTYSGPGVSGNSFSPSAAGPGTHTITYSYTNGNNCTATATQALTVNPLPMVTLVAQPTKCLGAAAFALTGGAPAGGSYSGPGVSGGQFSPTAVGPGTYTISYRYIDGNGCANTATQPLTVLPRPILAVTPDSVLCPGSSATLAVSNAGPGATYAWSTGATGSSIAVNAPATVGAPATYSVTVTNAAGCSYSFTQKVYRSPASVAPLAVTNMLPVDNSAGLDLPINFGWNPGAGSTASSFDLYIWPSSGSQPATPTVAGISTLQTSYGGAPLAYGQSFKWRVVARNVCGSTPGPVQTFELRQLPDLTVPFVQAADTAYVGQTVAVSWNVTNSGVASTLAQQWQDGVYFSQNPTFDNTAMYMGSVGNVTYLQPNGTYISQGTFPVPLSMAGYYYVYVKANSNGALLETSYANNVGREASGPAPALGRVLIIVPTAPDLVVQTVSHFTSFFGGDTAAVGYRVRNTGSVDVVNASWTDAGYFSPDTTQNIAQNTGQGLLGPTARRGGTTRHAGQTLNVNAAYNDNLRIPIPHTTPTGDYYLYVFTDDNNEVFETASTNNVNPRTLVHYNTPTPHDHLEYVPVHVTLRPPPDLVITSVTAPAAATAGTSLPVSWVGRNAGLSRPYPRLETYWADNVYLSLSPTFDNTAISLGQVFHYEAATGLQPNATYAAAGALNLPNGISGNYYVYVQADAGNNVFEYTHEDNNVTRSAGTVAINLVYADLYPTALTAPASVSAPNSFVVNYTVQNTNTAVIAAGGTWTDHLTVSDAAGHSAVLASVPHAGPLAAGASYSNSATISLPNNFVPGTLTVRLTADAGNRVYEFNYESNNEQTTTLTYLYSDDLAVQNLTATPAPAASGNGLNVAWRVRNLGSFQTLATAWTDQAYLSLDNVIDGSDLLLAAPGSTAGPLAPSGFYQQSQTVTLPQGISGSYYVLLRTANNPNGTLADTNPANNVAALALPITLTPPADLQIVTTGGNGPGVPTAALAGQQVSLSFRVQNDGVGATPAASWNDGIYLSPSPTLAGATRIGVVPHTGALAAGDFYNVTTNVTIPGYLAGNYYLFIATDNNDPSGYGPQFAHWGGAVQVGQVYEHQHEFNNVWQAPTTVNVTVPQPSDLVVTMVAVPGTAKLGKTMTVSYSVRNQGSNAAVGQLKDGLYLSSDRVLSTGSDKLFGTSTRNLTIAAGATVSGVIRDRVQGLSPGDYHGILGTNLFRDVFESDYQNDTLSQAAPTNVTVNVLPLNTLTLFALDRDSLEFYKVTPGAGFDLRLALGSNQNHGQNEIYVAYNRVPTTSDFDFIYEDPINTRQELLIPSTGGGDYYILVKTPYVYAGTQTATLFAEALPFQVRSIASDTVGQGRVTTRVLGAGFVRRTGNSAALAGTKFYITKGSSPTPLAYADIVRFRSSVEVTLRWHFDRDSVDTGTYNVVAEQANGTKVQLTNGLTVEPSSGLLVNFASITPPRLRVGTRGNWTYFLTNSSNVDVPYWEFQFAVPPGAGVVETHTPNVRKKSDFAPAVPLSNSANNGYVSNATEVFPFIAQDLRPGEIIQVNLNMLPPIDFNSLQAAGGRVHFPVVLNQQPKTAQDYSRRTLDFIAKYKAAVLANPGQFDPAVVALANNPGPTVWRDSLQRQFVRLGLIDTAWTVPAHSPKALPYTHKNSQTQVPGGVGSDYWHIEEQYHEFRPDFFALGYPLALRPAADSVRFLFNSRGATSTEIIASVDPNLIAGPAGYGPRRMVGVQQKLNYQVQFENDSLQATGPAQRVRVQVPLDVTTNLQTFRLGDFGFNGTTYAVPANASTYAQTLHLSPLPYDVRVVAGVDVSSRLAFWYFQTIDRATGLPPTDSLIGFLGISDTLGQGHGFVNYTIQPGGTALTGDSLVAQGSIVFDSNTPLKTNRWGNIVDAAAPVSHVNAVAASQLSPTVHLTWTGSDDVGGSGVRSYEVFASEDGGPFVRVAQDVTGTSYDFPGLPGARYDFFTLATDHTDNREKLKLTGDTFTVIEDTALVVYDLVHNQCLLSDPITSTGSGTWQRLKLNGKTVAALNDQGHALGTVRVEFAVMSGGSVRQDGRGTKYLDRNWHIITETPLGTGNAAQVRFYGLTAEFNKLKVADPTNVSSLNSLRLTQYSGPNEDCDLANNLAAGSTTVLLTPQMSDPVGVPYFVAQATVTDHFSEFYVNGGNRPLPVELTSFTAVRRGRDVLAEWATASERNSAYFALEASAAPRDGFREIGRVAAAGSSAAPRRYTATEPNVPMTGGLRYYRLRQVDLDGTTSYGPVRAVRLDEVNGLALRAAPNPFRQQELVATITTAEAGTGHLQLLDLAGRALFQRELALPMGETTVPLPELVALPPGVYVLTLRVGREVRQQKLLKE</sequence>
<protein>
    <recommendedName>
        <fullName evidence="1">Fibronectin type-III domain-containing protein</fullName>
    </recommendedName>
</protein>
<dbReference type="Proteomes" id="UP000618931">
    <property type="component" value="Unassembled WGS sequence"/>
</dbReference>
<reference evidence="2 3" key="1">
    <citation type="submission" date="2020-11" db="EMBL/GenBank/DDBJ databases">
        <authorList>
            <person name="Kim M.K."/>
        </authorList>
    </citation>
    <scope>NUCLEOTIDE SEQUENCE [LARGE SCALE GENOMIC DNA]</scope>
    <source>
        <strain evidence="2 3">BT662</strain>
    </source>
</reference>
<dbReference type="PROSITE" id="PS50853">
    <property type="entry name" value="FN3"/>
    <property type="match status" value="1"/>
</dbReference>
<dbReference type="Gene3D" id="2.60.40.10">
    <property type="entry name" value="Immunoglobulins"/>
    <property type="match status" value="8"/>
</dbReference>
<dbReference type="InterPro" id="IPR022409">
    <property type="entry name" value="PKD/Chitinase_dom"/>
</dbReference>
<dbReference type="SUPFAM" id="SSF49265">
    <property type="entry name" value="Fibronectin type III"/>
    <property type="match status" value="1"/>
</dbReference>